<sequence>MCSLPNPHHHGHYDYGHGCDGVCSPDLGLSYRRPVATIPSAAVATATGTDFNVRHAHYRRIPSSQRSLSPPPRPRKPLSKVFKGCFCLPLHLHWKTDKNADAQCGDEKIQQQKEQGKAETGEPTLDASILSSEEQTRAPEGDRLPIFMRLRDWTEHERAKVEKKIVQEEEEEEMQMPPRSISMPPPPRTYTPFPRPPLEGRSASEGHITRVIKATPPRKESPREKIGFVEVIQAPPQPRLLPVVPPKIPPDVDETRTDRAHGSNLGIRECRPACPRRKNKAVDTKSRLKSQHYHHHHHHNHNRHHLHQRTSKHYHKMRSEQRHAREDGKEEADNGRQQRRLCRKHQQQQRQCQRRRSTAERIAAMHRREATWEPPMPTTMTTMAMPGAYPAEKGTWRVLEGPAQWLDVRMVQ</sequence>
<evidence type="ECO:0000313" key="3">
    <source>
        <dbReference type="Proteomes" id="UP001221413"/>
    </source>
</evidence>
<proteinExistence type="predicted"/>
<keyword evidence="3" id="KW-1185">Reference proteome</keyword>
<name>A0AAD6NJ00_DREDA</name>
<feature type="compositionally biased region" description="Basic residues" evidence="1">
    <location>
        <begin position="337"/>
        <end position="356"/>
    </location>
</feature>
<dbReference type="Proteomes" id="UP001221413">
    <property type="component" value="Unassembled WGS sequence"/>
</dbReference>
<feature type="region of interest" description="Disordered" evidence="1">
    <location>
        <begin position="168"/>
        <end position="187"/>
    </location>
</feature>
<feature type="compositionally biased region" description="Pro residues" evidence="1">
    <location>
        <begin position="240"/>
        <end position="249"/>
    </location>
</feature>
<reference evidence="2" key="1">
    <citation type="submission" date="2023-01" db="EMBL/GenBank/DDBJ databases">
        <title>The chitinases involved in constricting ring structure development in the nematode-trapping fungus Drechslerella dactyloides.</title>
        <authorList>
            <person name="Wang R."/>
            <person name="Zhang L."/>
            <person name="Tang P."/>
            <person name="Li S."/>
            <person name="Liang L."/>
        </authorList>
    </citation>
    <scope>NUCLEOTIDE SEQUENCE</scope>
    <source>
        <strain evidence="2">YMF1.00031</strain>
    </source>
</reference>
<protein>
    <submittedName>
        <fullName evidence="2">Uncharacterized protein</fullName>
    </submittedName>
</protein>
<accession>A0AAD6NJ00</accession>
<evidence type="ECO:0000256" key="1">
    <source>
        <dbReference type="SAM" id="MobiDB-lite"/>
    </source>
</evidence>
<gene>
    <name evidence="2" type="ORF">Dda_6515</name>
</gene>
<dbReference type="AlphaFoldDB" id="A0AAD6NJ00"/>
<feature type="compositionally biased region" description="Basic and acidic residues" evidence="1">
    <location>
        <begin position="105"/>
        <end position="120"/>
    </location>
</feature>
<feature type="compositionally biased region" description="Basic residues" evidence="1">
    <location>
        <begin position="287"/>
        <end position="316"/>
    </location>
</feature>
<feature type="compositionally biased region" description="Basic and acidic residues" evidence="1">
    <location>
        <begin position="317"/>
        <end position="336"/>
    </location>
</feature>
<evidence type="ECO:0000313" key="2">
    <source>
        <dbReference type="EMBL" id="KAJ6258473.1"/>
    </source>
</evidence>
<comment type="caution">
    <text evidence="2">The sequence shown here is derived from an EMBL/GenBank/DDBJ whole genome shotgun (WGS) entry which is preliminary data.</text>
</comment>
<feature type="region of interest" description="Disordered" evidence="1">
    <location>
        <begin position="105"/>
        <end position="139"/>
    </location>
</feature>
<dbReference type="EMBL" id="JAQGDS010000008">
    <property type="protein sequence ID" value="KAJ6258473.1"/>
    <property type="molecule type" value="Genomic_DNA"/>
</dbReference>
<feature type="region of interest" description="Disordered" evidence="1">
    <location>
        <begin position="276"/>
        <end position="359"/>
    </location>
</feature>
<organism evidence="2 3">
    <name type="scientific">Drechslerella dactyloides</name>
    <name type="common">Nematode-trapping fungus</name>
    <name type="synonym">Arthrobotrys dactyloides</name>
    <dbReference type="NCBI Taxonomy" id="74499"/>
    <lineage>
        <taxon>Eukaryota</taxon>
        <taxon>Fungi</taxon>
        <taxon>Dikarya</taxon>
        <taxon>Ascomycota</taxon>
        <taxon>Pezizomycotina</taxon>
        <taxon>Orbiliomycetes</taxon>
        <taxon>Orbiliales</taxon>
        <taxon>Orbiliaceae</taxon>
        <taxon>Drechslerella</taxon>
    </lineage>
</organism>
<feature type="region of interest" description="Disordered" evidence="1">
    <location>
        <begin position="240"/>
        <end position="260"/>
    </location>
</feature>